<dbReference type="EMBL" id="CP011267">
    <property type="protein sequence ID" value="AKG91147.1"/>
    <property type="molecule type" value="Genomic_DNA"/>
</dbReference>
<dbReference type="InterPro" id="IPR036866">
    <property type="entry name" value="RibonucZ/Hydroxyglut_hydro"/>
</dbReference>
<dbReference type="InterPro" id="IPR050662">
    <property type="entry name" value="Sec-metab_biosynth-thioest"/>
</dbReference>
<dbReference type="GeneID" id="24804134"/>
<dbReference type="InterPro" id="IPR011990">
    <property type="entry name" value="TPR-like_helical_dom_sf"/>
</dbReference>
<reference evidence="3 4" key="1">
    <citation type="submission" date="2015-04" db="EMBL/GenBank/DDBJ databases">
        <title>The complete genome sequence of the hyperthermophilic, obligate iron-reducing archaeon Geoglobus ahangari strain 234T.</title>
        <authorList>
            <person name="Manzella M.P."/>
            <person name="Holmes D.E."/>
            <person name="Rocheleau J.M."/>
            <person name="Chung A."/>
            <person name="Reguera G."/>
            <person name="Kashefi K."/>
        </authorList>
    </citation>
    <scope>NUCLEOTIDE SEQUENCE [LARGE SCALE GENOMIC DNA]</scope>
    <source>
        <strain evidence="3 4">234</strain>
    </source>
</reference>
<dbReference type="AlphaFoldDB" id="A0A0F7IE07"/>
<evidence type="ECO:0000259" key="2">
    <source>
        <dbReference type="SMART" id="SM00849"/>
    </source>
</evidence>
<dbReference type="GO" id="GO:0016787">
    <property type="term" value="F:hydrolase activity"/>
    <property type="evidence" value="ECO:0007669"/>
    <property type="project" value="UniProtKB-KW"/>
</dbReference>
<sequence>MYAFEEEYGWSEVERLPGLLFLEGFENSSNIYFFDFDEAFLVDTGNDYTAFLELSEISDISRISGIFLTHAHNDHTLGLFELARAYREFDGVTVYLHASMADALQKRIERWGRDIKVVPLGGGEVVKAGDYEFRVLDTPGHTLDSLSLYSEEHEVIFSGDAVITSPVIDENLGGSIRNYLMTLRYLRMLSIQAIFPGHGYYAEGDVCRLILDKAYLNAISELPPDKPLTEAARTALRMGLVDEAEFALRAHLEIDDPDDRDAIIGLASILADKGRFEEVRGVLEDLLFENNADALYIAGMAAMKAGRFSDAAEYFSRLNRVRPSRQSRILYATALYESGKVEEAMKIEEFRSIYAKFTQK</sequence>
<dbReference type="InterPro" id="IPR019734">
    <property type="entry name" value="TPR_rpt"/>
</dbReference>
<evidence type="ECO:0000313" key="3">
    <source>
        <dbReference type="EMBL" id="AKG91147.1"/>
    </source>
</evidence>
<accession>A0A0F7IE07</accession>
<dbReference type="SMART" id="SM00849">
    <property type="entry name" value="Lactamase_B"/>
    <property type="match status" value="1"/>
</dbReference>
<dbReference type="CDD" id="cd06262">
    <property type="entry name" value="metallo-hydrolase-like_MBL-fold"/>
    <property type="match status" value="1"/>
</dbReference>
<dbReference type="InParanoid" id="A0A0F7IE07"/>
<dbReference type="PROSITE" id="PS50005">
    <property type="entry name" value="TPR"/>
    <property type="match status" value="1"/>
</dbReference>
<dbReference type="Proteomes" id="UP000034723">
    <property type="component" value="Chromosome"/>
</dbReference>
<name>A0A0F7IE07_9EURY</name>
<dbReference type="PANTHER" id="PTHR23131">
    <property type="entry name" value="ENDORIBONUCLEASE LACTB2"/>
    <property type="match status" value="1"/>
</dbReference>
<evidence type="ECO:0000313" key="4">
    <source>
        <dbReference type="Proteomes" id="UP000034723"/>
    </source>
</evidence>
<feature type="domain" description="Metallo-beta-lactamase" evidence="2">
    <location>
        <begin position="28"/>
        <end position="198"/>
    </location>
</feature>
<keyword evidence="3" id="KW-0378">Hydrolase</keyword>
<dbReference type="Pfam" id="PF00753">
    <property type="entry name" value="Lactamase_B"/>
    <property type="match status" value="1"/>
</dbReference>
<dbReference type="RefSeq" id="WP_048095924.1">
    <property type="nucleotide sequence ID" value="NZ_CP011267.1"/>
</dbReference>
<dbReference type="OrthoDB" id="205181at2157"/>
<proteinExistence type="predicted"/>
<protein>
    <submittedName>
        <fullName evidence="3">Zn-dependent hydrolase</fullName>
    </submittedName>
</protein>
<dbReference type="Gene3D" id="3.60.15.10">
    <property type="entry name" value="Ribonuclease Z/Hydroxyacylglutathione hydrolase-like"/>
    <property type="match status" value="1"/>
</dbReference>
<dbReference type="Pfam" id="PF13432">
    <property type="entry name" value="TPR_16"/>
    <property type="match status" value="2"/>
</dbReference>
<keyword evidence="1" id="KW-0802">TPR repeat</keyword>
<dbReference type="SUPFAM" id="SSF56281">
    <property type="entry name" value="Metallo-hydrolase/oxidoreductase"/>
    <property type="match status" value="1"/>
</dbReference>
<dbReference type="KEGG" id="gah:GAH_01565"/>
<dbReference type="Gene3D" id="1.25.40.10">
    <property type="entry name" value="Tetratricopeptide repeat domain"/>
    <property type="match status" value="1"/>
</dbReference>
<dbReference type="STRING" id="113653.GAH_01565"/>
<dbReference type="SUPFAM" id="SSF48452">
    <property type="entry name" value="TPR-like"/>
    <property type="match status" value="1"/>
</dbReference>
<dbReference type="PANTHER" id="PTHR23131:SF0">
    <property type="entry name" value="ENDORIBONUCLEASE LACTB2"/>
    <property type="match status" value="1"/>
</dbReference>
<dbReference type="HOGENOM" id="CLU_768601_0_0_2"/>
<organism evidence="3 4">
    <name type="scientific">Geoglobus ahangari</name>
    <dbReference type="NCBI Taxonomy" id="113653"/>
    <lineage>
        <taxon>Archaea</taxon>
        <taxon>Methanobacteriati</taxon>
        <taxon>Methanobacteriota</taxon>
        <taxon>Archaeoglobi</taxon>
        <taxon>Archaeoglobales</taxon>
        <taxon>Archaeoglobaceae</taxon>
        <taxon>Geoglobus</taxon>
    </lineage>
</organism>
<feature type="repeat" description="TPR" evidence="1">
    <location>
        <begin position="292"/>
        <end position="325"/>
    </location>
</feature>
<dbReference type="InterPro" id="IPR001279">
    <property type="entry name" value="Metallo-B-lactamas"/>
</dbReference>
<evidence type="ECO:0000256" key="1">
    <source>
        <dbReference type="PROSITE-ProRule" id="PRU00339"/>
    </source>
</evidence>
<gene>
    <name evidence="3" type="ORF">GAH_01565</name>
</gene>
<keyword evidence="4" id="KW-1185">Reference proteome</keyword>